<sequence length="73" mass="8014">MELTGAAQKLADFKIWLDQIAVICLSEEFQRLRAELESFYKRSDPAGASVKAFADALYAFLSEAEESAARPAG</sequence>
<accession>A0A3N5APV4</accession>
<dbReference type="RefSeq" id="WP_123929350.1">
    <property type="nucleotide sequence ID" value="NZ_RKRE01000002.1"/>
</dbReference>
<proteinExistence type="predicted"/>
<protein>
    <submittedName>
        <fullName evidence="1">Uncharacterized protein</fullName>
    </submittedName>
</protein>
<gene>
    <name evidence="1" type="ORF">EDD75_1155</name>
</gene>
<name>A0A3N5APV4_9THEO</name>
<reference evidence="1 2" key="1">
    <citation type="submission" date="2018-11" db="EMBL/GenBank/DDBJ databases">
        <title>Genomic Encyclopedia of Type Strains, Phase IV (KMG-IV): sequencing the most valuable type-strain genomes for metagenomic binning, comparative biology and taxonomic classification.</title>
        <authorList>
            <person name="Goeker M."/>
        </authorList>
    </citation>
    <scope>NUCLEOTIDE SEQUENCE [LARGE SCALE GENOMIC DNA]</scope>
    <source>
        <strain evidence="1 2">DSM 102936</strain>
    </source>
</reference>
<evidence type="ECO:0000313" key="2">
    <source>
        <dbReference type="Proteomes" id="UP000282654"/>
    </source>
</evidence>
<keyword evidence="2" id="KW-1185">Reference proteome</keyword>
<dbReference type="AlphaFoldDB" id="A0A3N5APV4"/>
<dbReference type="EMBL" id="RKRE01000002">
    <property type="protein sequence ID" value="RPF46894.1"/>
    <property type="molecule type" value="Genomic_DNA"/>
</dbReference>
<dbReference type="OrthoDB" id="1808701at2"/>
<comment type="caution">
    <text evidence="1">The sequence shown here is derived from an EMBL/GenBank/DDBJ whole genome shotgun (WGS) entry which is preliminary data.</text>
</comment>
<dbReference type="Proteomes" id="UP000282654">
    <property type="component" value="Unassembled WGS sequence"/>
</dbReference>
<organism evidence="1 2">
    <name type="scientific">Thermodesulfitimonas autotrophica</name>
    <dbReference type="NCBI Taxonomy" id="1894989"/>
    <lineage>
        <taxon>Bacteria</taxon>
        <taxon>Bacillati</taxon>
        <taxon>Bacillota</taxon>
        <taxon>Clostridia</taxon>
        <taxon>Thermoanaerobacterales</taxon>
        <taxon>Thermoanaerobacteraceae</taxon>
        <taxon>Thermodesulfitimonas</taxon>
    </lineage>
</organism>
<evidence type="ECO:0000313" key="1">
    <source>
        <dbReference type="EMBL" id="RPF46894.1"/>
    </source>
</evidence>